<dbReference type="InterPro" id="IPR000531">
    <property type="entry name" value="Beta-barrel_TonB"/>
</dbReference>
<keyword evidence="7 17" id="KW-0732">Signal</keyword>
<dbReference type="PROSITE" id="PS01156">
    <property type="entry name" value="TONB_DEPENDENT_REC_2"/>
    <property type="match status" value="1"/>
</dbReference>
<dbReference type="InterPro" id="IPR039426">
    <property type="entry name" value="TonB-dep_rcpt-like"/>
</dbReference>
<dbReference type="InterPro" id="IPR006311">
    <property type="entry name" value="TAT_signal"/>
</dbReference>
<evidence type="ECO:0000256" key="6">
    <source>
        <dbReference type="ARBA" id="ARBA00022692"/>
    </source>
</evidence>
<evidence type="ECO:0000256" key="14">
    <source>
        <dbReference type="PROSITE-ProRule" id="PRU01360"/>
    </source>
</evidence>
<dbReference type="Proteomes" id="UP000469430">
    <property type="component" value="Unassembled WGS sequence"/>
</dbReference>
<evidence type="ECO:0000256" key="13">
    <source>
        <dbReference type="ARBA" id="ARBA00023237"/>
    </source>
</evidence>
<evidence type="ECO:0000256" key="10">
    <source>
        <dbReference type="ARBA" id="ARBA00023077"/>
    </source>
</evidence>
<name>A0A6I4TTU0_9SPHN</name>
<proteinExistence type="inferred from homology"/>
<feature type="domain" description="TonB-dependent receptor plug" evidence="19">
    <location>
        <begin position="66"/>
        <end position="165"/>
    </location>
</feature>
<protein>
    <submittedName>
        <fullName evidence="20">TonB-dependent siderophore receptor</fullName>
    </submittedName>
</protein>
<dbReference type="GO" id="GO:0015891">
    <property type="term" value="P:siderophore transport"/>
    <property type="evidence" value="ECO:0007669"/>
    <property type="project" value="InterPro"/>
</dbReference>
<dbReference type="InterPro" id="IPR010105">
    <property type="entry name" value="TonB_sidphr_rcpt"/>
</dbReference>
<keyword evidence="8" id="KW-0408">Iron</keyword>
<keyword evidence="10 16" id="KW-0798">TonB box</keyword>
<keyword evidence="3 14" id="KW-0813">Transport</keyword>
<dbReference type="OrthoDB" id="9760333at2"/>
<keyword evidence="11 14" id="KW-0472">Membrane</keyword>
<dbReference type="PROSITE" id="PS52016">
    <property type="entry name" value="TONB_DEPENDENT_REC_3"/>
    <property type="match status" value="1"/>
</dbReference>
<dbReference type="InterPro" id="IPR037066">
    <property type="entry name" value="Plug_dom_sf"/>
</dbReference>
<evidence type="ECO:0000256" key="5">
    <source>
        <dbReference type="ARBA" id="ARBA00022496"/>
    </source>
</evidence>
<evidence type="ECO:0000256" key="7">
    <source>
        <dbReference type="ARBA" id="ARBA00022729"/>
    </source>
</evidence>
<dbReference type="PANTHER" id="PTHR32552">
    <property type="entry name" value="FERRICHROME IRON RECEPTOR-RELATED"/>
    <property type="match status" value="1"/>
</dbReference>
<keyword evidence="12 20" id="KW-0675">Receptor</keyword>
<evidence type="ECO:0000259" key="19">
    <source>
        <dbReference type="Pfam" id="PF07715"/>
    </source>
</evidence>
<keyword evidence="6 14" id="KW-0812">Transmembrane</keyword>
<evidence type="ECO:0000313" key="20">
    <source>
        <dbReference type="EMBL" id="MXO97968.1"/>
    </source>
</evidence>
<keyword evidence="21" id="KW-1185">Reference proteome</keyword>
<dbReference type="Gene3D" id="2.170.130.10">
    <property type="entry name" value="TonB-dependent receptor, plug domain"/>
    <property type="match status" value="1"/>
</dbReference>
<dbReference type="AlphaFoldDB" id="A0A6I4TTU0"/>
<keyword evidence="13 14" id="KW-0998">Cell outer membrane</keyword>
<feature type="domain" description="TonB-dependent receptor-like beta-barrel" evidence="18">
    <location>
        <begin position="292"/>
        <end position="701"/>
    </location>
</feature>
<dbReference type="EMBL" id="WTYJ01000001">
    <property type="protein sequence ID" value="MXO97968.1"/>
    <property type="molecule type" value="Genomic_DNA"/>
</dbReference>
<evidence type="ECO:0000256" key="2">
    <source>
        <dbReference type="ARBA" id="ARBA00009810"/>
    </source>
</evidence>
<evidence type="ECO:0000256" key="17">
    <source>
        <dbReference type="SAM" id="SignalP"/>
    </source>
</evidence>
<comment type="similarity">
    <text evidence="2 14 16">Belongs to the TonB-dependent receptor family.</text>
</comment>
<comment type="caution">
    <text evidence="20">The sequence shown here is derived from an EMBL/GenBank/DDBJ whole genome shotgun (WGS) entry which is preliminary data.</text>
</comment>
<dbReference type="NCBIfam" id="TIGR01783">
    <property type="entry name" value="TonB-siderophor"/>
    <property type="match status" value="1"/>
</dbReference>
<evidence type="ECO:0000313" key="21">
    <source>
        <dbReference type="Proteomes" id="UP000469430"/>
    </source>
</evidence>
<evidence type="ECO:0000256" key="8">
    <source>
        <dbReference type="ARBA" id="ARBA00023004"/>
    </source>
</evidence>
<organism evidence="20 21">
    <name type="scientific">Croceibacterium xixiisoli</name>
    <dbReference type="NCBI Taxonomy" id="1476466"/>
    <lineage>
        <taxon>Bacteria</taxon>
        <taxon>Pseudomonadati</taxon>
        <taxon>Pseudomonadota</taxon>
        <taxon>Alphaproteobacteria</taxon>
        <taxon>Sphingomonadales</taxon>
        <taxon>Erythrobacteraceae</taxon>
        <taxon>Croceibacterium</taxon>
    </lineage>
</organism>
<feature type="chain" id="PRO_5026117129" evidence="17">
    <location>
        <begin position="36"/>
        <end position="731"/>
    </location>
</feature>
<keyword evidence="5" id="KW-0410">Iron transport</keyword>
<feature type="short sequence motif" description="TonB C-terminal box" evidence="15">
    <location>
        <begin position="714"/>
        <end position="731"/>
    </location>
</feature>
<sequence length="731" mass="79512">MTNTRFGVRTLLTATALSSAALAMPALGQSSTAQAEEDDAAIIVLGAREIALDSKSETGSRLGLTVRETPATIDVLTQERFLERGLRTSNEALNSAPGVTAIDTGGSPGTVSMRGFGGNSVSQNYDGVHQPSTMTSRNYDSFAFDRIEILKGPSSVLYGEGAVGGSINFVPKKPMLDRAAVAGIAQYGSLNTFRVAGDVNLPLSEQVGVRAVVSYAGTDGLIDRAEAESLSANLGIMFQPTDRLSLFVAAEYFWKDDGAIYWGTPLVSTGVARDPSDLISTPNGRVLDLALRNTNLQYDDAKVISHSTWFRSQLNWQINDVWSLRNDLSYNGGERLWRDAEGYSFSLTGSGAPRIARRATYILNPLAFWHERLALSSDGNLFGNRNRFLIGAEHSENEHTSIRRFGQSVPVDPYDFDPGLFPEIDKKTFVGAGNFTDAGALIKIDAVFAENAFNITDKLLFVLGGRYEDMSLLRTITDYNPVNFSSFETSYNPFSYRAGLVYDLANKTQLYAQYSRSAAPVGTLVLLNLANSKFELTKGETIEGGVKSSFLNDKVSVTLSGFWIREDDIITRDPIDPTIAIQGGSQSTYGAELAFSAALTSQFRIDGNVSLIDAKYDELLEAGGVNRAGNTPPNVAERIINLFAVYEFPQVPFKLTAGLRNQGSTFGDTANLVRVDGYTIFDASIGYRFSFGELTVRGRNLTDRLYIERAGTSSVYIGAPRTVDVTFQTKF</sequence>
<keyword evidence="9" id="KW-0406">Ion transport</keyword>
<accession>A0A6I4TTU0</accession>
<dbReference type="SUPFAM" id="SSF56935">
    <property type="entry name" value="Porins"/>
    <property type="match status" value="1"/>
</dbReference>
<evidence type="ECO:0000256" key="11">
    <source>
        <dbReference type="ARBA" id="ARBA00023136"/>
    </source>
</evidence>
<dbReference type="InterPro" id="IPR010917">
    <property type="entry name" value="TonB_rcpt_CS"/>
</dbReference>
<dbReference type="Pfam" id="PF07715">
    <property type="entry name" value="Plug"/>
    <property type="match status" value="1"/>
</dbReference>
<dbReference type="CDD" id="cd01347">
    <property type="entry name" value="ligand_gated_channel"/>
    <property type="match status" value="1"/>
</dbReference>
<feature type="signal peptide" evidence="17">
    <location>
        <begin position="1"/>
        <end position="35"/>
    </location>
</feature>
<evidence type="ECO:0000259" key="18">
    <source>
        <dbReference type="Pfam" id="PF00593"/>
    </source>
</evidence>
<evidence type="ECO:0000256" key="15">
    <source>
        <dbReference type="PROSITE-ProRule" id="PRU10144"/>
    </source>
</evidence>
<evidence type="ECO:0000256" key="1">
    <source>
        <dbReference type="ARBA" id="ARBA00004571"/>
    </source>
</evidence>
<dbReference type="InterPro" id="IPR012910">
    <property type="entry name" value="Plug_dom"/>
</dbReference>
<dbReference type="Pfam" id="PF00593">
    <property type="entry name" value="TonB_dep_Rec_b-barrel"/>
    <property type="match status" value="1"/>
</dbReference>
<dbReference type="InterPro" id="IPR036942">
    <property type="entry name" value="Beta-barrel_TonB_sf"/>
</dbReference>
<dbReference type="GO" id="GO:0009279">
    <property type="term" value="C:cell outer membrane"/>
    <property type="evidence" value="ECO:0007669"/>
    <property type="project" value="UniProtKB-SubCell"/>
</dbReference>
<evidence type="ECO:0000256" key="9">
    <source>
        <dbReference type="ARBA" id="ARBA00023065"/>
    </source>
</evidence>
<evidence type="ECO:0000256" key="4">
    <source>
        <dbReference type="ARBA" id="ARBA00022452"/>
    </source>
</evidence>
<dbReference type="RefSeq" id="WP_161389645.1">
    <property type="nucleotide sequence ID" value="NZ_JBHSCP010000001.1"/>
</dbReference>
<gene>
    <name evidence="20" type="ORF">GRI97_03060</name>
</gene>
<evidence type="ECO:0000256" key="12">
    <source>
        <dbReference type="ARBA" id="ARBA00023170"/>
    </source>
</evidence>
<dbReference type="GO" id="GO:0015344">
    <property type="term" value="F:siderophore uptake transmembrane transporter activity"/>
    <property type="evidence" value="ECO:0007669"/>
    <property type="project" value="TreeGrafter"/>
</dbReference>
<dbReference type="PROSITE" id="PS51318">
    <property type="entry name" value="TAT"/>
    <property type="match status" value="1"/>
</dbReference>
<dbReference type="Gene3D" id="2.40.170.20">
    <property type="entry name" value="TonB-dependent receptor, beta-barrel domain"/>
    <property type="match status" value="1"/>
</dbReference>
<dbReference type="GO" id="GO:0038023">
    <property type="term" value="F:signaling receptor activity"/>
    <property type="evidence" value="ECO:0007669"/>
    <property type="project" value="InterPro"/>
</dbReference>
<keyword evidence="4 14" id="KW-1134">Transmembrane beta strand</keyword>
<comment type="subcellular location">
    <subcellularLocation>
        <location evidence="1 14">Cell outer membrane</location>
        <topology evidence="1 14">Multi-pass membrane protein</topology>
    </subcellularLocation>
</comment>
<dbReference type="PANTHER" id="PTHR32552:SF84">
    <property type="entry name" value="TONB-DEPENDENT RECEPTOR-RELATED"/>
    <property type="match status" value="1"/>
</dbReference>
<evidence type="ECO:0000256" key="16">
    <source>
        <dbReference type="RuleBase" id="RU003357"/>
    </source>
</evidence>
<evidence type="ECO:0000256" key="3">
    <source>
        <dbReference type="ARBA" id="ARBA00022448"/>
    </source>
</evidence>
<reference evidence="20 21" key="1">
    <citation type="submission" date="2019-12" db="EMBL/GenBank/DDBJ databases">
        <title>Genomic-based taxomic classification of the family Erythrobacteraceae.</title>
        <authorList>
            <person name="Xu L."/>
        </authorList>
    </citation>
    <scope>NUCLEOTIDE SEQUENCE [LARGE SCALE GENOMIC DNA]</scope>
    <source>
        <strain evidence="20 21">S36</strain>
    </source>
</reference>